<dbReference type="EMBL" id="CM018043">
    <property type="protein sequence ID" value="KAA8530840.1"/>
    <property type="molecule type" value="Genomic_DNA"/>
</dbReference>
<sequence>MNQVNSSSRQCYSSKLSSDMMCTECLQERKELIEALHKDRKLSNLPKITQPTLIVWGEHDQVFPIELAHRLKRHLGENAQLEAIKNAGHAINVEKPKELYKHLKSFIIDPVPLSKHQNNDNIHKVD</sequence>
<dbReference type="AlphaFoldDB" id="A0A5J5AJL4"/>
<evidence type="ECO:0000313" key="3">
    <source>
        <dbReference type="Proteomes" id="UP000325577"/>
    </source>
</evidence>
<dbReference type="InterPro" id="IPR029058">
    <property type="entry name" value="AB_hydrolase_fold"/>
</dbReference>
<protein>
    <recommendedName>
        <fullName evidence="1">AB hydrolase-1 domain-containing protein</fullName>
    </recommendedName>
</protein>
<reference evidence="2 3" key="1">
    <citation type="submission" date="2019-09" db="EMBL/GenBank/DDBJ databases">
        <title>A chromosome-level genome assembly of the Chinese tupelo Nyssa sinensis.</title>
        <authorList>
            <person name="Yang X."/>
            <person name="Kang M."/>
            <person name="Yang Y."/>
            <person name="Xiong H."/>
            <person name="Wang M."/>
            <person name="Zhang Z."/>
            <person name="Wang Z."/>
            <person name="Wu H."/>
            <person name="Ma T."/>
            <person name="Liu J."/>
            <person name="Xi Z."/>
        </authorList>
    </citation>
    <scope>NUCLEOTIDE SEQUENCE [LARGE SCALE GENOMIC DNA]</scope>
    <source>
        <strain evidence="2">J267</strain>
        <tissue evidence="2">Leaf</tissue>
    </source>
</reference>
<dbReference type="Proteomes" id="UP000325577">
    <property type="component" value="Linkage Group LG2"/>
</dbReference>
<dbReference type="PANTHER" id="PTHR43139:SF25">
    <property type="entry name" value="ALPHA_BETA-HYDROLASES SUPERFAMILY PROTEIN"/>
    <property type="match status" value="1"/>
</dbReference>
<evidence type="ECO:0000313" key="2">
    <source>
        <dbReference type="EMBL" id="KAA8530840.1"/>
    </source>
</evidence>
<feature type="domain" description="AB hydrolase-1" evidence="1">
    <location>
        <begin position="5"/>
        <end position="96"/>
    </location>
</feature>
<dbReference type="PANTHER" id="PTHR43139">
    <property type="entry name" value="SI:DKEY-122A22.2"/>
    <property type="match status" value="1"/>
</dbReference>
<dbReference type="SUPFAM" id="SSF53474">
    <property type="entry name" value="alpha/beta-Hydrolases"/>
    <property type="match status" value="1"/>
</dbReference>
<dbReference type="Gene3D" id="3.40.50.1820">
    <property type="entry name" value="alpha/beta hydrolase"/>
    <property type="match status" value="1"/>
</dbReference>
<evidence type="ECO:0000259" key="1">
    <source>
        <dbReference type="Pfam" id="PF00561"/>
    </source>
</evidence>
<dbReference type="InterPro" id="IPR000073">
    <property type="entry name" value="AB_hydrolase_1"/>
</dbReference>
<proteinExistence type="predicted"/>
<dbReference type="OrthoDB" id="408373at2759"/>
<name>A0A5J5AJL4_9ASTE</name>
<keyword evidence="3" id="KW-1185">Reference proteome</keyword>
<dbReference type="InterPro" id="IPR052370">
    <property type="entry name" value="Meta-cleavage_hydrolase"/>
</dbReference>
<organism evidence="2 3">
    <name type="scientific">Nyssa sinensis</name>
    <dbReference type="NCBI Taxonomy" id="561372"/>
    <lineage>
        <taxon>Eukaryota</taxon>
        <taxon>Viridiplantae</taxon>
        <taxon>Streptophyta</taxon>
        <taxon>Embryophyta</taxon>
        <taxon>Tracheophyta</taxon>
        <taxon>Spermatophyta</taxon>
        <taxon>Magnoliopsida</taxon>
        <taxon>eudicotyledons</taxon>
        <taxon>Gunneridae</taxon>
        <taxon>Pentapetalae</taxon>
        <taxon>asterids</taxon>
        <taxon>Cornales</taxon>
        <taxon>Nyssaceae</taxon>
        <taxon>Nyssa</taxon>
    </lineage>
</organism>
<accession>A0A5J5AJL4</accession>
<gene>
    <name evidence="2" type="ORF">F0562_005536</name>
</gene>
<dbReference type="GO" id="GO:0016787">
    <property type="term" value="F:hydrolase activity"/>
    <property type="evidence" value="ECO:0007669"/>
    <property type="project" value="UniProtKB-ARBA"/>
</dbReference>
<dbReference type="Pfam" id="PF00561">
    <property type="entry name" value="Abhydrolase_1"/>
    <property type="match status" value="1"/>
</dbReference>